<dbReference type="EMBL" id="VIEB01000588">
    <property type="protein sequence ID" value="TQD85673.1"/>
    <property type="molecule type" value="Genomic_DNA"/>
</dbReference>
<evidence type="ECO:0000256" key="2">
    <source>
        <dbReference type="ARBA" id="ARBA00004629"/>
    </source>
</evidence>
<dbReference type="PANTHER" id="PTHR48118">
    <property type="entry name" value="SPINDLE AND KINETOCHORE-ASSOCIATED PROTEIN 3"/>
    <property type="match status" value="1"/>
</dbReference>
<evidence type="ECO:0000256" key="13">
    <source>
        <dbReference type="SAM" id="MobiDB-lite"/>
    </source>
</evidence>
<keyword evidence="9" id="KW-0995">Kinetochore</keyword>
<organism evidence="14 15">
    <name type="scientific">Malus baccata</name>
    <name type="common">Siberian crab apple</name>
    <name type="synonym">Pyrus baccata</name>
    <dbReference type="NCBI Taxonomy" id="106549"/>
    <lineage>
        <taxon>Eukaryota</taxon>
        <taxon>Viridiplantae</taxon>
        <taxon>Streptophyta</taxon>
        <taxon>Embryophyta</taxon>
        <taxon>Tracheophyta</taxon>
        <taxon>Spermatophyta</taxon>
        <taxon>Magnoliopsida</taxon>
        <taxon>eudicotyledons</taxon>
        <taxon>Gunneridae</taxon>
        <taxon>Pentapetalae</taxon>
        <taxon>rosids</taxon>
        <taxon>fabids</taxon>
        <taxon>Rosales</taxon>
        <taxon>Rosaceae</taxon>
        <taxon>Amygdaloideae</taxon>
        <taxon>Maleae</taxon>
        <taxon>Malus</taxon>
    </lineage>
</organism>
<feature type="region of interest" description="Disordered" evidence="13">
    <location>
        <begin position="103"/>
        <end position="124"/>
    </location>
</feature>
<evidence type="ECO:0000256" key="3">
    <source>
        <dbReference type="ARBA" id="ARBA00007716"/>
    </source>
</evidence>
<evidence type="ECO:0000256" key="8">
    <source>
        <dbReference type="ARBA" id="ARBA00022776"/>
    </source>
</evidence>
<evidence type="ECO:0000256" key="5">
    <source>
        <dbReference type="ARBA" id="ARBA00022490"/>
    </source>
</evidence>
<dbReference type="Proteomes" id="UP000315295">
    <property type="component" value="Unassembled WGS sequence"/>
</dbReference>
<comment type="subcellular location">
    <subcellularLocation>
        <location evidence="2">Chromosome</location>
        <location evidence="2">Centromere</location>
        <location evidence="2">Kinetochore</location>
    </subcellularLocation>
    <subcellularLocation>
        <location evidence="1">Cytoplasm</location>
        <location evidence="1">Cytoskeleton</location>
        <location evidence="1">Spindle</location>
    </subcellularLocation>
</comment>
<keyword evidence="6" id="KW-0132">Cell division</keyword>
<dbReference type="PANTHER" id="PTHR48118:SF1">
    <property type="entry name" value="SPINDLE AND KINETOCHORE-ASSOCIATED PROTEIN 3"/>
    <property type="match status" value="1"/>
</dbReference>
<dbReference type="GO" id="GO:0007059">
    <property type="term" value="P:chromosome segregation"/>
    <property type="evidence" value="ECO:0007669"/>
    <property type="project" value="InterPro"/>
</dbReference>
<evidence type="ECO:0000313" key="14">
    <source>
        <dbReference type="EMBL" id="TQD85673.1"/>
    </source>
</evidence>
<evidence type="ECO:0000256" key="12">
    <source>
        <dbReference type="ARBA" id="ARBA00023328"/>
    </source>
</evidence>
<name>A0A540LGR5_MALBA</name>
<evidence type="ECO:0000256" key="4">
    <source>
        <dbReference type="ARBA" id="ARBA00022454"/>
    </source>
</evidence>
<gene>
    <name evidence="14" type="ORF">C1H46_028725</name>
</gene>
<sequence>MEESIRSLCNGVASFCNHLQSSCDALKTSVDRRPIPLDTASSTFLQSLNRRVSAASTQLNLLETMSFGTVSFEELLGHCSEVYKDNQTRLLHLQHRLSPSSVAELEMDDDEDFTSTPVDQEDGFDAPVIDEEEDLLDESLSLKKLGLSDASLASLANDKNEDTDVSMHELKSLKGSYDPSTKTSGASGDRLLSDFGEVEDKPKLAELPLPLVKVSRDDYESLPSYMKSLAPWEDLLAAVEKINSSLKQKARGTNFFHQDEISSLGLGKFFLSLLRRMISRKNYSIPSVHPYLLAYAHIFHLKSLYHQTFMRQSDYFS</sequence>
<keyword evidence="7" id="KW-0493">Microtubule</keyword>
<evidence type="ECO:0000256" key="9">
    <source>
        <dbReference type="ARBA" id="ARBA00022838"/>
    </source>
</evidence>
<reference evidence="14 15" key="1">
    <citation type="journal article" date="2019" name="G3 (Bethesda)">
        <title>Sequencing of a Wild Apple (Malus baccata) Genome Unravels the Differences Between Cultivated and Wild Apple Species Regarding Disease Resistance and Cold Tolerance.</title>
        <authorList>
            <person name="Chen X."/>
        </authorList>
    </citation>
    <scope>NUCLEOTIDE SEQUENCE [LARGE SCALE GENOMIC DNA]</scope>
    <source>
        <strain evidence="15">cv. Shandingzi</strain>
        <tissue evidence="14">Leaves</tissue>
    </source>
</reference>
<protein>
    <submittedName>
        <fullName evidence="14">Uncharacterized protein</fullName>
    </submittedName>
</protein>
<keyword evidence="8" id="KW-0498">Mitosis</keyword>
<keyword evidence="12" id="KW-0137">Centromere</keyword>
<dbReference type="GO" id="GO:0000940">
    <property type="term" value="C:outer kinetochore"/>
    <property type="evidence" value="ECO:0007669"/>
    <property type="project" value="InterPro"/>
</dbReference>
<feature type="compositionally biased region" description="Acidic residues" evidence="13">
    <location>
        <begin position="105"/>
        <end position="124"/>
    </location>
</feature>
<comment type="caution">
    <text evidence="14">The sequence shown here is derived from an EMBL/GenBank/DDBJ whole genome shotgun (WGS) entry which is preliminary data.</text>
</comment>
<dbReference type="GO" id="GO:0051301">
    <property type="term" value="P:cell division"/>
    <property type="evidence" value="ECO:0007669"/>
    <property type="project" value="UniProtKB-KW"/>
</dbReference>
<evidence type="ECO:0000256" key="6">
    <source>
        <dbReference type="ARBA" id="ARBA00022618"/>
    </source>
</evidence>
<keyword evidence="5" id="KW-0963">Cytoplasm</keyword>
<keyword evidence="10" id="KW-0206">Cytoskeleton</keyword>
<evidence type="ECO:0000313" key="15">
    <source>
        <dbReference type="Proteomes" id="UP000315295"/>
    </source>
</evidence>
<dbReference type="InterPro" id="IPR033341">
    <property type="entry name" value="SKA3"/>
</dbReference>
<evidence type="ECO:0000256" key="1">
    <source>
        <dbReference type="ARBA" id="ARBA00004186"/>
    </source>
</evidence>
<dbReference type="AlphaFoldDB" id="A0A540LGR5"/>
<dbReference type="STRING" id="106549.A0A540LGR5"/>
<dbReference type="GO" id="GO:0005876">
    <property type="term" value="C:spindle microtubule"/>
    <property type="evidence" value="ECO:0007669"/>
    <property type="project" value="TreeGrafter"/>
</dbReference>
<evidence type="ECO:0000256" key="7">
    <source>
        <dbReference type="ARBA" id="ARBA00022701"/>
    </source>
</evidence>
<evidence type="ECO:0000256" key="11">
    <source>
        <dbReference type="ARBA" id="ARBA00023306"/>
    </source>
</evidence>
<dbReference type="GO" id="GO:0000278">
    <property type="term" value="P:mitotic cell cycle"/>
    <property type="evidence" value="ECO:0007669"/>
    <property type="project" value="TreeGrafter"/>
</dbReference>
<proteinExistence type="inferred from homology"/>
<keyword evidence="4" id="KW-0158">Chromosome</keyword>
<evidence type="ECO:0000256" key="10">
    <source>
        <dbReference type="ARBA" id="ARBA00023212"/>
    </source>
</evidence>
<accession>A0A540LGR5</accession>
<comment type="similarity">
    <text evidence="3">Belongs to the SKA3 family.</text>
</comment>
<keyword evidence="11" id="KW-0131">Cell cycle</keyword>
<keyword evidence="15" id="KW-1185">Reference proteome</keyword>